<comment type="caution">
    <text evidence="1">The sequence shown here is derived from an EMBL/GenBank/DDBJ whole genome shotgun (WGS) entry which is preliminary data.</text>
</comment>
<dbReference type="Pfam" id="PF13376">
    <property type="entry name" value="OmdA"/>
    <property type="match status" value="1"/>
</dbReference>
<sequence length="144" mass="14736">MSEEYRTAMRLTGRSTGIPVPPEVLERLGAGRRPAVEVVVNGYRYSSTVGSMGGEALIPFSSAHRAASGIGGGDAIDVALTVDDAPREVPVPADLAAALEGAGAAAAFDALAPSRRKAHVLSVEGAKTPETRERRIAAVVAACV</sequence>
<dbReference type="SUPFAM" id="SSF141694">
    <property type="entry name" value="AF2212/PG0164-like"/>
    <property type="match status" value="1"/>
</dbReference>
<gene>
    <name evidence="1" type="ORF">ACFSBI_04160</name>
</gene>
<accession>A0ABW4LEB2</accession>
<proteinExistence type="predicted"/>
<reference evidence="2" key="1">
    <citation type="journal article" date="2019" name="Int. J. Syst. Evol. Microbiol.">
        <title>The Global Catalogue of Microorganisms (GCM) 10K type strain sequencing project: providing services to taxonomists for standard genome sequencing and annotation.</title>
        <authorList>
            <consortium name="The Broad Institute Genomics Platform"/>
            <consortium name="The Broad Institute Genome Sequencing Center for Infectious Disease"/>
            <person name="Wu L."/>
            <person name="Ma J."/>
        </authorList>
    </citation>
    <scope>NUCLEOTIDE SEQUENCE [LARGE SCALE GENOMIC DNA]</scope>
    <source>
        <strain evidence="2">CGMCC 1.12471</strain>
    </source>
</reference>
<keyword evidence="2" id="KW-1185">Reference proteome</keyword>
<dbReference type="Pfam" id="PF08922">
    <property type="entry name" value="DUF1905"/>
    <property type="match status" value="1"/>
</dbReference>
<name>A0ABW4LEB2_9MICO</name>
<dbReference type="Gene3D" id="2.40.30.100">
    <property type="entry name" value="AF2212/PG0164-like"/>
    <property type="match status" value="1"/>
</dbReference>
<dbReference type="InterPro" id="IPR037079">
    <property type="entry name" value="AF2212/PG0164-like_sf"/>
</dbReference>
<evidence type="ECO:0000313" key="2">
    <source>
        <dbReference type="Proteomes" id="UP001597347"/>
    </source>
</evidence>
<organism evidence="1 2">
    <name type="scientific">Amnibacterium endophyticum</name>
    <dbReference type="NCBI Taxonomy" id="2109337"/>
    <lineage>
        <taxon>Bacteria</taxon>
        <taxon>Bacillati</taxon>
        <taxon>Actinomycetota</taxon>
        <taxon>Actinomycetes</taxon>
        <taxon>Micrococcales</taxon>
        <taxon>Microbacteriaceae</taxon>
        <taxon>Amnibacterium</taxon>
    </lineage>
</organism>
<dbReference type="Proteomes" id="UP001597347">
    <property type="component" value="Unassembled WGS sequence"/>
</dbReference>
<evidence type="ECO:0000313" key="1">
    <source>
        <dbReference type="EMBL" id="MFD1720732.1"/>
    </source>
</evidence>
<dbReference type="RefSeq" id="WP_377932335.1">
    <property type="nucleotide sequence ID" value="NZ_JBHUEA010000004.1"/>
</dbReference>
<dbReference type="InterPro" id="IPR015018">
    <property type="entry name" value="DUF1905"/>
</dbReference>
<protein>
    <submittedName>
        <fullName evidence="1">YdeI/OmpD-associated family protein</fullName>
    </submittedName>
</protein>
<dbReference type="EMBL" id="JBHUEA010000004">
    <property type="protein sequence ID" value="MFD1720732.1"/>
    <property type="molecule type" value="Genomic_DNA"/>
</dbReference>